<keyword evidence="11" id="KW-1185">Reference proteome</keyword>
<dbReference type="EMBL" id="CP027231">
    <property type="protein sequence ID" value="AVM53814.1"/>
    <property type="molecule type" value="Genomic_DNA"/>
</dbReference>
<sequence length="112" mass="13269">MTELRLNAYHIMWLFVMFDLPTVTKKDRKEFARFRKDLEKDGFSMYQFSVYIRYCASLESANVHIKRVKKITPAKGKVSILTITDKQYGAIINIWGEINKKLIQTPLQLEFF</sequence>
<evidence type="ECO:0000256" key="5">
    <source>
        <dbReference type="ARBA" id="ARBA00022759"/>
    </source>
</evidence>
<dbReference type="HAMAP" id="MF_01471">
    <property type="entry name" value="Cas2"/>
    <property type="match status" value="1"/>
</dbReference>
<evidence type="ECO:0000256" key="2">
    <source>
        <dbReference type="ARBA" id="ARBA00009959"/>
    </source>
</evidence>
<evidence type="ECO:0000256" key="8">
    <source>
        <dbReference type="ARBA" id="ARBA00023118"/>
    </source>
</evidence>
<gene>
    <name evidence="9 10" type="primary">cas2</name>
    <name evidence="10" type="ORF">C4H11_13660</name>
</gene>
<dbReference type="SUPFAM" id="SSF143430">
    <property type="entry name" value="TTP0101/SSO1404-like"/>
    <property type="match status" value="1"/>
</dbReference>
<accession>A0ABM6TAH7</accession>
<evidence type="ECO:0000256" key="3">
    <source>
        <dbReference type="ARBA" id="ARBA00022722"/>
    </source>
</evidence>
<dbReference type="RefSeq" id="WP_106042834.1">
    <property type="nucleotide sequence ID" value="NZ_CP027231.1"/>
</dbReference>
<dbReference type="GO" id="GO:0004519">
    <property type="term" value="F:endonuclease activity"/>
    <property type="evidence" value="ECO:0007669"/>
    <property type="project" value="UniProtKB-KW"/>
</dbReference>
<proteinExistence type="inferred from homology"/>
<keyword evidence="3 9" id="KW-0540">Nuclease</keyword>
<reference evidence="10 11" key="1">
    <citation type="submission" date="2018-02" db="EMBL/GenBank/DDBJ databases">
        <authorList>
            <person name="Holder M.E."/>
            <person name="Ajami N.J."/>
            <person name="Petrosino J.F."/>
        </authorList>
    </citation>
    <scope>NUCLEOTIDE SEQUENCE [LARGE SCALE GENOMIC DNA]</scope>
    <source>
        <strain evidence="10 11">ATCC 33285</strain>
    </source>
</reference>
<organism evidence="10 11">
    <name type="scientific">Bacteroides zoogleoformans</name>
    <dbReference type="NCBI Taxonomy" id="28119"/>
    <lineage>
        <taxon>Bacteria</taxon>
        <taxon>Pseudomonadati</taxon>
        <taxon>Bacteroidota</taxon>
        <taxon>Bacteroidia</taxon>
        <taxon>Bacteroidales</taxon>
        <taxon>Bacteroidaceae</taxon>
        <taxon>Bacteroides</taxon>
    </lineage>
</organism>
<evidence type="ECO:0000256" key="1">
    <source>
        <dbReference type="ARBA" id="ARBA00001946"/>
    </source>
</evidence>
<keyword evidence="4 9" id="KW-0479">Metal-binding</keyword>
<evidence type="ECO:0000256" key="9">
    <source>
        <dbReference type="HAMAP-Rule" id="MF_01471"/>
    </source>
</evidence>
<comment type="subunit">
    <text evidence="9">Homodimer, forms a heterotetramer with a Cas1 homodimer.</text>
</comment>
<keyword evidence="7 9" id="KW-0460">Magnesium</keyword>
<dbReference type="InterPro" id="IPR019199">
    <property type="entry name" value="Virulence_VapD/CRISPR_Cas2"/>
</dbReference>
<evidence type="ECO:0000256" key="7">
    <source>
        <dbReference type="ARBA" id="ARBA00022842"/>
    </source>
</evidence>
<dbReference type="NCBIfam" id="TIGR01573">
    <property type="entry name" value="cas2"/>
    <property type="match status" value="1"/>
</dbReference>
<comment type="similarity">
    <text evidence="2 9">Belongs to the CRISPR-associated endoribonuclease Cas2 protein family.</text>
</comment>
<feature type="binding site" evidence="9">
    <location>
        <position position="19"/>
    </location>
    <ligand>
        <name>Mg(2+)</name>
        <dbReference type="ChEBI" id="CHEBI:18420"/>
        <note>catalytic</note>
    </ligand>
</feature>
<dbReference type="EC" id="3.1.-.-" evidence="9"/>
<evidence type="ECO:0000256" key="6">
    <source>
        <dbReference type="ARBA" id="ARBA00022801"/>
    </source>
</evidence>
<dbReference type="Pfam" id="PF09827">
    <property type="entry name" value="CRISPR_Cas2"/>
    <property type="match status" value="1"/>
</dbReference>
<protein>
    <recommendedName>
        <fullName evidence="9">CRISPR-associated endoribonuclease Cas2</fullName>
        <ecNumber evidence="9">3.1.-.-</ecNumber>
    </recommendedName>
</protein>
<keyword evidence="5 9" id="KW-0255">Endonuclease</keyword>
<dbReference type="Proteomes" id="UP000238304">
    <property type="component" value="Chromosome"/>
</dbReference>
<evidence type="ECO:0000313" key="10">
    <source>
        <dbReference type="EMBL" id="AVM53814.1"/>
    </source>
</evidence>
<evidence type="ECO:0000256" key="4">
    <source>
        <dbReference type="ARBA" id="ARBA00022723"/>
    </source>
</evidence>
<comment type="function">
    <text evidence="9">CRISPR (clustered regularly interspaced short palindromic repeat), is an adaptive immune system that provides protection against mobile genetic elements (viruses, transposable elements and conjugative plasmids). CRISPR clusters contain sequences complementary to antecedent mobile elements and target invading nucleic acids. CRISPR clusters are transcribed and processed into CRISPR RNA (crRNA). Functions as a ssRNA-specific endoribonuclease. Involved in the integration of spacer DNA into the CRISPR cassette.</text>
</comment>
<evidence type="ECO:0000313" key="11">
    <source>
        <dbReference type="Proteomes" id="UP000238304"/>
    </source>
</evidence>
<keyword evidence="6 9" id="KW-0378">Hydrolase</keyword>
<comment type="cofactor">
    <cofactor evidence="1 9">
        <name>Mg(2+)</name>
        <dbReference type="ChEBI" id="CHEBI:18420"/>
    </cofactor>
</comment>
<keyword evidence="8 9" id="KW-0051">Antiviral defense</keyword>
<name>A0ABM6TAH7_9BACE</name>
<dbReference type="InterPro" id="IPR021127">
    <property type="entry name" value="CRISPR_associated_Cas2"/>
</dbReference>